<dbReference type="RefSeq" id="XP_067821986.1">
    <property type="nucleotide sequence ID" value="XM_067965914.1"/>
</dbReference>
<sequence length="113" mass="13110">MLVFLVARQRAIYRDNKNSDVIAKKRIFRPAEGACPATRKLEEEISLNDDKNYFFKKTKMRKVGESPVWAPTKATVDDKFNSLEDAEGEDLIDFAKVSKINLWIRRKISRCTN</sequence>
<protein>
    <submittedName>
        <fullName evidence="1">Uncharacterized protein</fullName>
    </submittedName>
</protein>
<dbReference type="AlphaFoldDB" id="A0A976IIN0"/>
<reference evidence="1 2" key="1">
    <citation type="journal article" date="2021" name="Genome Biol.">
        <title>AFLAP: assembly-free linkage analysis pipeline using k-mers from genome sequencing data.</title>
        <authorList>
            <person name="Fletcher K."/>
            <person name="Zhang L."/>
            <person name="Gil J."/>
            <person name="Han R."/>
            <person name="Cavanaugh K."/>
            <person name="Michelmore R."/>
        </authorList>
    </citation>
    <scope>NUCLEOTIDE SEQUENCE [LARGE SCALE GENOMIC DNA]</scope>
    <source>
        <strain evidence="1 2">SF5</strain>
    </source>
</reference>
<gene>
    <name evidence="1" type="ORF">CCR75_007858</name>
</gene>
<dbReference type="GeneID" id="94351585"/>
<accession>A0A976IIN0</accession>
<comment type="caution">
    <text evidence="1">The sequence shown here is derived from an EMBL/GenBank/DDBJ whole genome shotgun (WGS) entry which is preliminary data.</text>
</comment>
<evidence type="ECO:0000313" key="1">
    <source>
        <dbReference type="EMBL" id="TDH72487.1"/>
    </source>
</evidence>
<dbReference type="KEGG" id="blac:94351585"/>
<name>A0A976IIN0_BRELC</name>
<evidence type="ECO:0000313" key="2">
    <source>
        <dbReference type="Proteomes" id="UP000294530"/>
    </source>
</evidence>
<dbReference type="EMBL" id="SHOA02000038">
    <property type="protein sequence ID" value="TDH72487.1"/>
    <property type="molecule type" value="Genomic_DNA"/>
</dbReference>
<dbReference type="OrthoDB" id="250654at2759"/>
<keyword evidence="2" id="KW-1185">Reference proteome</keyword>
<dbReference type="Proteomes" id="UP000294530">
    <property type="component" value="Unassembled WGS sequence"/>
</dbReference>
<organism evidence="1 2">
    <name type="scientific">Bremia lactucae</name>
    <name type="common">Lettuce downy mildew</name>
    <dbReference type="NCBI Taxonomy" id="4779"/>
    <lineage>
        <taxon>Eukaryota</taxon>
        <taxon>Sar</taxon>
        <taxon>Stramenopiles</taxon>
        <taxon>Oomycota</taxon>
        <taxon>Peronosporomycetes</taxon>
        <taxon>Peronosporales</taxon>
        <taxon>Peronosporaceae</taxon>
        <taxon>Bremia</taxon>
    </lineage>
</organism>
<proteinExistence type="predicted"/>